<dbReference type="InterPro" id="IPR011006">
    <property type="entry name" value="CheY-like_superfamily"/>
</dbReference>
<dbReference type="PROSITE" id="PS50110">
    <property type="entry name" value="RESPONSE_REGULATORY"/>
    <property type="match status" value="1"/>
</dbReference>
<sequence>MPITTDVLRTSHILIVDDEPANVAVLEALLLGEGCTKLISTCDPRDVVGLHQTHDFDIILLDIRMPHMSGIQVMEELAATLENGDWLPVLVLTAQTDDETRFNALAAGARDFVSKPFRRWEVLLRIRNILETRRLYKRQRLRADELEEIVQERTREVRETQLQIIERLGLAGEYRDEETGMHVMRMSHSCKMLALAAGMGAARAELILYATPMHDVGKIGIPDKILLKPGRHDPEERKIMETHVSIGAKIIGEHKSELLMMARNVALCHHEKWDGSGYPQGLKGEDIPIEARIAAICDVFDALTSSRPYKEAWPLEKAVALVKDQSGKHFDPRLVEVFLGILPEIVALREQFHEG</sequence>
<dbReference type="SUPFAM" id="SSF52172">
    <property type="entry name" value="CheY-like"/>
    <property type="match status" value="1"/>
</dbReference>
<dbReference type="Proteomes" id="UP000078428">
    <property type="component" value="Unassembled WGS sequence"/>
</dbReference>
<name>A0A178MIK5_9PROT</name>
<dbReference type="CDD" id="cd00077">
    <property type="entry name" value="HDc"/>
    <property type="match status" value="1"/>
</dbReference>
<protein>
    <submittedName>
        <fullName evidence="5">Two-component system response regulator</fullName>
    </submittedName>
</protein>
<dbReference type="STRING" id="1285242.A6A04_20075"/>
<evidence type="ECO:0000256" key="2">
    <source>
        <dbReference type="SAM" id="Coils"/>
    </source>
</evidence>
<dbReference type="RefSeq" id="WP_068493984.1">
    <property type="nucleotide sequence ID" value="NZ_LWQT01000074.1"/>
</dbReference>
<organism evidence="5 6">
    <name type="scientific">Paramagnetospirillum marisnigri</name>
    <dbReference type="NCBI Taxonomy" id="1285242"/>
    <lineage>
        <taxon>Bacteria</taxon>
        <taxon>Pseudomonadati</taxon>
        <taxon>Pseudomonadota</taxon>
        <taxon>Alphaproteobacteria</taxon>
        <taxon>Rhodospirillales</taxon>
        <taxon>Magnetospirillaceae</taxon>
        <taxon>Paramagnetospirillum</taxon>
    </lineage>
</organism>
<dbReference type="InterPro" id="IPR037522">
    <property type="entry name" value="HD_GYP_dom"/>
</dbReference>
<comment type="caution">
    <text evidence="5">The sequence shown here is derived from an EMBL/GenBank/DDBJ whole genome shotgun (WGS) entry which is preliminary data.</text>
</comment>
<evidence type="ECO:0000313" key="5">
    <source>
        <dbReference type="EMBL" id="OAN48552.1"/>
    </source>
</evidence>
<dbReference type="CDD" id="cd17551">
    <property type="entry name" value="REC_RpfG-like"/>
    <property type="match status" value="1"/>
</dbReference>
<dbReference type="Pfam" id="PF00072">
    <property type="entry name" value="Response_reg"/>
    <property type="match status" value="1"/>
</dbReference>
<dbReference type="InterPro" id="IPR003607">
    <property type="entry name" value="HD/PDEase_dom"/>
</dbReference>
<dbReference type="PROSITE" id="PS51832">
    <property type="entry name" value="HD_GYP"/>
    <property type="match status" value="1"/>
</dbReference>
<feature type="domain" description="Response regulatory" evidence="3">
    <location>
        <begin position="12"/>
        <end position="130"/>
    </location>
</feature>
<dbReference type="GO" id="GO:0008081">
    <property type="term" value="F:phosphoric diester hydrolase activity"/>
    <property type="evidence" value="ECO:0007669"/>
    <property type="project" value="UniProtKB-ARBA"/>
</dbReference>
<keyword evidence="1" id="KW-0597">Phosphoprotein</keyword>
<dbReference type="SUPFAM" id="SSF109604">
    <property type="entry name" value="HD-domain/PDEase-like"/>
    <property type="match status" value="1"/>
</dbReference>
<feature type="modified residue" description="4-aspartylphosphate" evidence="1">
    <location>
        <position position="62"/>
    </location>
</feature>
<dbReference type="Pfam" id="PF13487">
    <property type="entry name" value="HD_5"/>
    <property type="match status" value="1"/>
</dbReference>
<evidence type="ECO:0000256" key="1">
    <source>
        <dbReference type="PROSITE-ProRule" id="PRU00169"/>
    </source>
</evidence>
<dbReference type="EMBL" id="LWQT01000074">
    <property type="protein sequence ID" value="OAN48552.1"/>
    <property type="molecule type" value="Genomic_DNA"/>
</dbReference>
<keyword evidence="6" id="KW-1185">Reference proteome</keyword>
<dbReference type="OrthoDB" id="9176789at2"/>
<keyword evidence="2" id="KW-0175">Coiled coil</keyword>
<reference evidence="5 6" key="1">
    <citation type="submission" date="2016-04" db="EMBL/GenBank/DDBJ databases">
        <title>Draft genome sequence of freshwater magnetotactic bacteria Magnetospirillum marisnigri SP-1 and Magnetospirillum moscoviense BB-1.</title>
        <authorList>
            <person name="Koziaeva V."/>
            <person name="Dziuba M.V."/>
            <person name="Ivanov T.M."/>
            <person name="Kuznetsov B."/>
            <person name="Grouzdev D.S."/>
        </authorList>
    </citation>
    <scope>NUCLEOTIDE SEQUENCE [LARGE SCALE GENOMIC DNA]</scope>
    <source>
        <strain evidence="5 6">SP-1</strain>
    </source>
</reference>
<accession>A0A178MIK5</accession>
<dbReference type="AlphaFoldDB" id="A0A178MIK5"/>
<evidence type="ECO:0000259" key="3">
    <source>
        <dbReference type="PROSITE" id="PS50110"/>
    </source>
</evidence>
<dbReference type="SMART" id="SM00448">
    <property type="entry name" value="REC"/>
    <property type="match status" value="1"/>
</dbReference>
<dbReference type="SMART" id="SM00471">
    <property type="entry name" value="HDc"/>
    <property type="match status" value="1"/>
</dbReference>
<feature type="domain" description="HD-GYP" evidence="4">
    <location>
        <begin position="157"/>
        <end position="354"/>
    </location>
</feature>
<dbReference type="GO" id="GO:0000160">
    <property type="term" value="P:phosphorelay signal transduction system"/>
    <property type="evidence" value="ECO:0007669"/>
    <property type="project" value="InterPro"/>
</dbReference>
<dbReference type="PANTHER" id="PTHR45228:SF1">
    <property type="entry name" value="CYCLIC DI-GMP PHOSPHODIESTERASE TM_0186"/>
    <property type="match status" value="1"/>
</dbReference>
<evidence type="ECO:0000259" key="4">
    <source>
        <dbReference type="PROSITE" id="PS51832"/>
    </source>
</evidence>
<evidence type="ECO:0000313" key="6">
    <source>
        <dbReference type="Proteomes" id="UP000078428"/>
    </source>
</evidence>
<dbReference type="InterPro" id="IPR052020">
    <property type="entry name" value="Cyclic_di-GMP/3'3'-cGAMP_PDE"/>
</dbReference>
<feature type="coiled-coil region" evidence="2">
    <location>
        <begin position="136"/>
        <end position="163"/>
    </location>
</feature>
<gene>
    <name evidence="5" type="ORF">A6A04_20075</name>
</gene>
<dbReference type="InterPro" id="IPR001789">
    <property type="entry name" value="Sig_transdc_resp-reg_receiver"/>
</dbReference>
<proteinExistence type="predicted"/>
<dbReference type="Gene3D" id="3.40.50.2300">
    <property type="match status" value="1"/>
</dbReference>
<dbReference type="Gene3D" id="1.10.3210.10">
    <property type="entry name" value="Hypothetical protein af1432"/>
    <property type="match status" value="1"/>
</dbReference>
<dbReference type="PANTHER" id="PTHR45228">
    <property type="entry name" value="CYCLIC DI-GMP PHOSPHODIESTERASE TM_0186-RELATED"/>
    <property type="match status" value="1"/>
</dbReference>